<dbReference type="NCBIfam" id="NF047798">
    <property type="entry name" value="leader_Chryseo"/>
    <property type="match status" value="1"/>
</dbReference>
<dbReference type="KEGG" id="cgle:NCTC11432_01783"/>
<gene>
    <name evidence="1" type="ORF">NCTC11432_01783</name>
</gene>
<evidence type="ECO:0000313" key="2">
    <source>
        <dbReference type="Proteomes" id="UP000279227"/>
    </source>
</evidence>
<dbReference type="Proteomes" id="UP000279227">
    <property type="component" value="Chromosome"/>
</dbReference>
<dbReference type="AlphaFoldDB" id="A0A3S4MPB1"/>
<proteinExistence type="predicted"/>
<reference evidence="1 2" key="1">
    <citation type="submission" date="2018-12" db="EMBL/GenBank/DDBJ databases">
        <authorList>
            <consortium name="Pathogen Informatics"/>
        </authorList>
    </citation>
    <scope>NUCLEOTIDE SEQUENCE [LARGE SCALE GENOMIC DNA]</scope>
    <source>
        <strain evidence="1 2">NCTC11432</strain>
    </source>
</reference>
<dbReference type="InterPro" id="IPR058074">
    <property type="entry name" value="Bacteriocin-like"/>
</dbReference>
<sequence>MENLKKLSKTDLKKVKGGNAPVCEPGFIACRHRAENDIPAYWTCEPSETGCRF</sequence>
<dbReference type="RefSeq" id="WP_002977797.1">
    <property type="nucleotide sequence ID" value="NZ_CP068486.1"/>
</dbReference>
<dbReference type="EMBL" id="LR134289">
    <property type="protein sequence ID" value="VEE06711.1"/>
    <property type="molecule type" value="Genomic_DNA"/>
</dbReference>
<accession>A0A3S4MPB1</accession>
<protein>
    <submittedName>
        <fullName evidence="1">Uncharacterized protein</fullName>
    </submittedName>
</protein>
<evidence type="ECO:0000313" key="1">
    <source>
        <dbReference type="EMBL" id="VEE06711.1"/>
    </source>
</evidence>
<dbReference type="GeneID" id="93021098"/>
<organism evidence="1 2">
    <name type="scientific">Chryseobacterium gleum</name>
    <name type="common">Flavobacterium gleum</name>
    <dbReference type="NCBI Taxonomy" id="250"/>
    <lineage>
        <taxon>Bacteria</taxon>
        <taxon>Pseudomonadati</taxon>
        <taxon>Bacteroidota</taxon>
        <taxon>Flavobacteriia</taxon>
        <taxon>Flavobacteriales</taxon>
        <taxon>Weeksellaceae</taxon>
        <taxon>Chryseobacterium group</taxon>
        <taxon>Chryseobacterium</taxon>
    </lineage>
</organism>
<name>A0A3S4MPB1_CHRGE</name>